<dbReference type="GO" id="GO:0005737">
    <property type="term" value="C:cytoplasm"/>
    <property type="evidence" value="ECO:0007669"/>
    <property type="project" value="UniProtKB-SubCell"/>
</dbReference>
<dbReference type="RefSeq" id="WP_081150958.1">
    <property type="nucleotide sequence ID" value="NZ_LVYD01000058.1"/>
</dbReference>
<dbReference type="EMBL" id="LVYD01000058">
    <property type="protein sequence ID" value="OQP60936.1"/>
    <property type="molecule type" value="Genomic_DNA"/>
</dbReference>
<dbReference type="OrthoDB" id="9815896at2"/>
<keyword evidence="7" id="KW-0547">Nucleotide-binding</keyword>
<protein>
    <recommendedName>
        <fullName evidence="3">tRNA threonylcarbamoyladenosine biosynthesis protein TsaE</fullName>
    </recommendedName>
    <alternativeName>
        <fullName evidence="10">t(6)A37 threonylcarbamoyladenosine biosynthesis protein TsaE</fullName>
    </alternativeName>
</protein>
<dbReference type="PANTHER" id="PTHR33540">
    <property type="entry name" value="TRNA THREONYLCARBAMOYLADENOSINE BIOSYNTHESIS PROTEIN TSAE"/>
    <property type="match status" value="1"/>
</dbReference>
<dbReference type="Gene3D" id="3.40.50.300">
    <property type="entry name" value="P-loop containing nucleotide triphosphate hydrolases"/>
    <property type="match status" value="1"/>
</dbReference>
<evidence type="ECO:0000256" key="6">
    <source>
        <dbReference type="ARBA" id="ARBA00022723"/>
    </source>
</evidence>
<evidence type="ECO:0000256" key="8">
    <source>
        <dbReference type="ARBA" id="ARBA00022840"/>
    </source>
</evidence>
<keyword evidence="8" id="KW-0067">ATP-binding</keyword>
<gene>
    <name evidence="11" type="ORF">A3860_04185</name>
</gene>
<dbReference type="Proteomes" id="UP000192796">
    <property type="component" value="Unassembled WGS sequence"/>
</dbReference>
<dbReference type="GO" id="GO:0002949">
    <property type="term" value="P:tRNA threonylcarbamoyladenosine modification"/>
    <property type="evidence" value="ECO:0007669"/>
    <property type="project" value="InterPro"/>
</dbReference>
<dbReference type="InterPro" id="IPR003442">
    <property type="entry name" value="T6A_TsaE"/>
</dbReference>
<evidence type="ECO:0000256" key="4">
    <source>
        <dbReference type="ARBA" id="ARBA00022490"/>
    </source>
</evidence>
<evidence type="ECO:0000256" key="1">
    <source>
        <dbReference type="ARBA" id="ARBA00004496"/>
    </source>
</evidence>
<evidence type="ECO:0000256" key="5">
    <source>
        <dbReference type="ARBA" id="ARBA00022694"/>
    </source>
</evidence>
<dbReference type="GO" id="GO:0046872">
    <property type="term" value="F:metal ion binding"/>
    <property type="evidence" value="ECO:0007669"/>
    <property type="project" value="UniProtKB-KW"/>
</dbReference>
<comment type="caution">
    <text evidence="11">The sequence shown here is derived from an EMBL/GenBank/DDBJ whole genome shotgun (WGS) entry which is preliminary data.</text>
</comment>
<dbReference type="GO" id="GO:0005524">
    <property type="term" value="F:ATP binding"/>
    <property type="evidence" value="ECO:0007669"/>
    <property type="project" value="UniProtKB-KW"/>
</dbReference>
<sequence length="137" mass="15441">MQLQCTLDNIRQTARRFWELIDGRKVIAFYGDMGAGKTTLIHALCDEKGVTSTVGSPTFSIINEYIYPGGRLFHIDLYRLKDEEEAIRTGVEDCLYSGDICLVEWPGRAEAILPEDAARVEIRVVDPQTRIIHVLNG</sequence>
<dbReference type="InterPro" id="IPR027417">
    <property type="entry name" value="P-loop_NTPase"/>
</dbReference>
<proteinExistence type="inferred from homology"/>
<reference evidence="11 12" key="1">
    <citation type="submission" date="2016-03" db="EMBL/GenBank/DDBJ databases">
        <title>Niastella vici sp. nov., isolated from farmland soil.</title>
        <authorList>
            <person name="Chen L."/>
            <person name="Wang D."/>
            <person name="Yang S."/>
            <person name="Wang G."/>
        </authorList>
    </citation>
    <scope>NUCLEOTIDE SEQUENCE [LARGE SCALE GENOMIC DNA]</scope>
    <source>
        <strain evidence="11 12">DJ57</strain>
    </source>
</reference>
<organism evidence="11 12">
    <name type="scientific">Niastella vici</name>
    <dbReference type="NCBI Taxonomy" id="1703345"/>
    <lineage>
        <taxon>Bacteria</taxon>
        <taxon>Pseudomonadati</taxon>
        <taxon>Bacteroidota</taxon>
        <taxon>Chitinophagia</taxon>
        <taxon>Chitinophagales</taxon>
        <taxon>Chitinophagaceae</taxon>
        <taxon>Niastella</taxon>
    </lineage>
</organism>
<evidence type="ECO:0000313" key="11">
    <source>
        <dbReference type="EMBL" id="OQP60936.1"/>
    </source>
</evidence>
<evidence type="ECO:0000256" key="7">
    <source>
        <dbReference type="ARBA" id="ARBA00022741"/>
    </source>
</evidence>
<comment type="subcellular location">
    <subcellularLocation>
        <location evidence="1">Cytoplasm</location>
    </subcellularLocation>
</comment>
<keyword evidence="12" id="KW-1185">Reference proteome</keyword>
<comment type="similarity">
    <text evidence="2">Belongs to the TsaE family.</text>
</comment>
<evidence type="ECO:0000256" key="9">
    <source>
        <dbReference type="ARBA" id="ARBA00022842"/>
    </source>
</evidence>
<dbReference type="NCBIfam" id="TIGR00150">
    <property type="entry name" value="T6A_YjeE"/>
    <property type="match status" value="1"/>
</dbReference>
<accession>A0A1V9FRQ4</accession>
<keyword evidence="9" id="KW-0460">Magnesium</keyword>
<evidence type="ECO:0000256" key="3">
    <source>
        <dbReference type="ARBA" id="ARBA00019010"/>
    </source>
</evidence>
<evidence type="ECO:0000256" key="10">
    <source>
        <dbReference type="ARBA" id="ARBA00032441"/>
    </source>
</evidence>
<evidence type="ECO:0000313" key="12">
    <source>
        <dbReference type="Proteomes" id="UP000192796"/>
    </source>
</evidence>
<keyword evidence="4" id="KW-0963">Cytoplasm</keyword>
<keyword evidence="6" id="KW-0479">Metal-binding</keyword>
<dbReference type="PANTHER" id="PTHR33540:SF2">
    <property type="entry name" value="TRNA THREONYLCARBAMOYLADENOSINE BIOSYNTHESIS PROTEIN TSAE"/>
    <property type="match status" value="1"/>
</dbReference>
<evidence type="ECO:0000256" key="2">
    <source>
        <dbReference type="ARBA" id="ARBA00007599"/>
    </source>
</evidence>
<dbReference type="SUPFAM" id="SSF52540">
    <property type="entry name" value="P-loop containing nucleoside triphosphate hydrolases"/>
    <property type="match status" value="1"/>
</dbReference>
<name>A0A1V9FRQ4_9BACT</name>
<dbReference type="STRING" id="1703345.A3860_04185"/>
<keyword evidence="5" id="KW-0819">tRNA processing</keyword>
<dbReference type="AlphaFoldDB" id="A0A1V9FRQ4"/>
<dbReference type="Pfam" id="PF02367">
    <property type="entry name" value="TsaE"/>
    <property type="match status" value="1"/>
</dbReference>